<accession>A0AAD5V7Z2</accession>
<dbReference type="Proteomes" id="UP001212997">
    <property type="component" value="Unassembled WGS sequence"/>
</dbReference>
<dbReference type="SUPFAM" id="SSF52047">
    <property type="entry name" value="RNI-like"/>
    <property type="match status" value="1"/>
</dbReference>
<gene>
    <name evidence="1" type="ORF">NLI96_g2923</name>
</gene>
<keyword evidence="2" id="KW-1185">Reference proteome</keyword>
<evidence type="ECO:0000313" key="2">
    <source>
        <dbReference type="Proteomes" id="UP001212997"/>
    </source>
</evidence>
<organism evidence="1 2">
    <name type="scientific">Meripilus lineatus</name>
    <dbReference type="NCBI Taxonomy" id="2056292"/>
    <lineage>
        <taxon>Eukaryota</taxon>
        <taxon>Fungi</taxon>
        <taxon>Dikarya</taxon>
        <taxon>Basidiomycota</taxon>
        <taxon>Agaricomycotina</taxon>
        <taxon>Agaricomycetes</taxon>
        <taxon>Polyporales</taxon>
        <taxon>Meripilaceae</taxon>
        <taxon>Meripilus</taxon>
    </lineage>
</organism>
<dbReference type="EMBL" id="JANAWD010000069">
    <property type="protein sequence ID" value="KAJ3488332.1"/>
    <property type="molecule type" value="Genomic_DNA"/>
</dbReference>
<dbReference type="InterPro" id="IPR032675">
    <property type="entry name" value="LRR_dom_sf"/>
</dbReference>
<evidence type="ECO:0008006" key="3">
    <source>
        <dbReference type="Google" id="ProtNLM"/>
    </source>
</evidence>
<protein>
    <recommendedName>
        <fullName evidence="3">F-box domain-containing protein</fullName>
    </recommendedName>
</protein>
<dbReference type="AlphaFoldDB" id="A0AAD5V7Z2"/>
<reference evidence="1" key="1">
    <citation type="submission" date="2022-07" db="EMBL/GenBank/DDBJ databases">
        <title>Genome Sequence of Physisporinus lineatus.</title>
        <authorList>
            <person name="Buettner E."/>
        </authorList>
    </citation>
    <scope>NUCLEOTIDE SEQUENCE</scope>
    <source>
        <strain evidence="1">VT162</strain>
    </source>
</reference>
<comment type="caution">
    <text evidence="1">The sequence shown here is derived from an EMBL/GenBank/DDBJ whole genome shotgun (WGS) entry which is preliminary data.</text>
</comment>
<sequence length="412" mass="46581">MPWFPLSRLSLTRHGHWHPPTNLDSRITGSQAGSLPSELLLQIGQHVFNTLILWAPGVKSWRFQVPSKSLMINNQRDVFSMILVCKQWYLAILETLYIYPHLLSPESFRSFQRTLNDHPQLCSRVKSIFILDLRLNRRLDQTISKFLLVSLCLSKAEDKPREILTQILKMCLDVHSVAIHSAHASSCLVPLSPEFVNSSGFAERLQTLVISNAAFTSVCTQVELTALKELHLYNVSPKDPGPSLNCFRGLPNLRTLCISNTEILGFRGDVAFRITPEVLPHLRTLELRNNIGIPEIHADSLRMLQVFFFIGPFSNTLADHFRRGGFESLRELTIGCTSLTQEQADKLASKLPPQLRTLRLIVFPQESLVPLYGSSEGSILLRTIRGALQAGSCPRLQRISLVLKRRVGIWKH</sequence>
<evidence type="ECO:0000313" key="1">
    <source>
        <dbReference type="EMBL" id="KAJ3488332.1"/>
    </source>
</evidence>
<name>A0AAD5V7Z2_9APHY</name>
<dbReference type="Gene3D" id="3.80.10.10">
    <property type="entry name" value="Ribonuclease Inhibitor"/>
    <property type="match status" value="1"/>
</dbReference>
<proteinExistence type="predicted"/>